<evidence type="ECO:0000313" key="2">
    <source>
        <dbReference type="EMBL" id="GAD51307.1"/>
    </source>
</evidence>
<reference evidence="2 3" key="1">
    <citation type="submission" date="2013-09" db="EMBL/GenBank/DDBJ databases">
        <title>Whole genome sequencing of Halarchaeum acidiphilum strain MH1-52-1.</title>
        <authorList>
            <person name="Shimane Y."/>
            <person name="Minegishi H."/>
            <person name="Nishi S."/>
            <person name="Echigo A."/>
            <person name="Shuto A."/>
            <person name="Konishi M."/>
            <person name="Ito T."/>
            <person name="Ohkuma M."/>
            <person name="Ohta Y."/>
            <person name="Nagano Y."/>
            <person name="Tsubouchi T."/>
            <person name="Mori K."/>
            <person name="Usui K."/>
            <person name="Kamekura M."/>
            <person name="Usami R."/>
            <person name="Takaki Y."/>
            <person name="Hatada Y."/>
        </authorList>
    </citation>
    <scope>NUCLEOTIDE SEQUENCE [LARGE SCALE GENOMIC DNA]</scope>
    <source>
        <strain evidence="2 3">JCM 16109</strain>
    </source>
</reference>
<dbReference type="RefSeq" id="WP_020220767.1">
    <property type="nucleotide sequence ID" value="NZ_BANO01000010.1"/>
</dbReference>
<dbReference type="AlphaFoldDB" id="U2YRH5"/>
<keyword evidence="1" id="KW-1133">Transmembrane helix</keyword>
<feature type="transmembrane region" description="Helical" evidence="1">
    <location>
        <begin position="150"/>
        <end position="169"/>
    </location>
</feature>
<proteinExistence type="predicted"/>
<dbReference type="EMBL" id="BATA01000001">
    <property type="protein sequence ID" value="GAD51307.1"/>
    <property type="molecule type" value="Genomic_DNA"/>
</dbReference>
<keyword evidence="1" id="KW-0812">Transmembrane</keyword>
<dbReference type="Proteomes" id="UP000016986">
    <property type="component" value="Unassembled WGS sequence"/>
</dbReference>
<name>U2YRH5_9EURY</name>
<comment type="caution">
    <text evidence="2">The sequence shown here is derived from an EMBL/GenBank/DDBJ whole genome shotgun (WGS) entry which is preliminary data.</text>
</comment>
<feature type="transmembrane region" description="Helical" evidence="1">
    <location>
        <begin position="181"/>
        <end position="201"/>
    </location>
</feature>
<accession>U2YRH5</accession>
<evidence type="ECO:0000256" key="1">
    <source>
        <dbReference type="SAM" id="Phobius"/>
    </source>
</evidence>
<organism evidence="2 3">
    <name type="scientific">Halarchaeum acidiphilum MH1-52-1</name>
    <dbReference type="NCBI Taxonomy" id="1261545"/>
    <lineage>
        <taxon>Archaea</taxon>
        <taxon>Methanobacteriati</taxon>
        <taxon>Methanobacteriota</taxon>
        <taxon>Stenosarchaea group</taxon>
        <taxon>Halobacteria</taxon>
        <taxon>Halobacteriales</taxon>
        <taxon>Halobacteriaceae</taxon>
    </lineage>
</organism>
<protein>
    <submittedName>
        <fullName evidence="2">Uncharacterized protein</fullName>
    </submittedName>
</protein>
<dbReference type="OrthoDB" id="376227at2157"/>
<keyword evidence="3" id="KW-1185">Reference proteome</keyword>
<evidence type="ECO:0000313" key="3">
    <source>
        <dbReference type="Proteomes" id="UP000016986"/>
    </source>
</evidence>
<keyword evidence="1" id="KW-0472">Membrane</keyword>
<sequence length="203" mass="22751">MSERERYERIVDALAEWRSDAEYRRDLVGALRRHLDDVLAPPVVRRADSAPCDLAVGSIGIIVFTDYGRSAATDLRTRGDHFSREYDYLVCYGYDLPNDDLDRWRIGKAKNHLLGHGIEDVRFVRNETGDEAVLDEGSPWPVRFWRFGEAIVAFLAVVIGLELAIIAELKAPSLVNAFDPTVTLLVVTALAALLTLLRELVAV</sequence>
<gene>
    <name evidence="2" type="ORF">MBEHAL_0067</name>
</gene>